<dbReference type="Gene3D" id="1.20.1070.10">
    <property type="entry name" value="Rhodopsin 7-helix transmembrane proteins"/>
    <property type="match status" value="1"/>
</dbReference>
<gene>
    <name evidence="7" type="ORF">QR680_015787</name>
</gene>
<reference evidence="7" key="1">
    <citation type="submission" date="2023-06" db="EMBL/GenBank/DDBJ databases">
        <title>Genomic analysis of the entomopathogenic nematode Steinernema hermaphroditum.</title>
        <authorList>
            <person name="Schwarz E.M."/>
            <person name="Heppert J.K."/>
            <person name="Baniya A."/>
            <person name="Schwartz H.T."/>
            <person name="Tan C.-H."/>
            <person name="Antoshechkin I."/>
            <person name="Sternberg P.W."/>
            <person name="Goodrich-Blair H."/>
            <person name="Dillman A.R."/>
        </authorList>
    </citation>
    <scope>NUCLEOTIDE SEQUENCE</scope>
    <source>
        <strain evidence="7">PS9179</strain>
        <tissue evidence="7">Whole animal</tissue>
    </source>
</reference>
<keyword evidence="2 5" id="KW-0812">Transmembrane</keyword>
<dbReference type="CDD" id="cd00637">
    <property type="entry name" value="7tm_classA_rhodopsin-like"/>
    <property type="match status" value="1"/>
</dbReference>
<feature type="transmembrane region" description="Helical" evidence="5">
    <location>
        <begin position="25"/>
        <end position="49"/>
    </location>
</feature>
<dbReference type="PANTHER" id="PTHR23017:SF3">
    <property type="entry name" value="G-PROTEIN COUPLED RECEPTORS FAMILY 1 PROFILE DOMAIN-CONTAINING PROTEIN"/>
    <property type="match status" value="1"/>
</dbReference>
<organism evidence="7 8">
    <name type="scientific">Steinernema hermaphroditum</name>
    <dbReference type="NCBI Taxonomy" id="289476"/>
    <lineage>
        <taxon>Eukaryota</taxon>
        <taxon>Metazoa</taxon>
        <taxon>Ecdysozoa</taxon>
        <taxon>Nematoda</taxon>
        <taxon>Chromadorea</taxon>
        <taxon>Rhabditida</taxon>
        <taxon>Tylenchina</taxon>
        <taxon>Panagrolaimomorpha</taxon>
        <taxon>Strongyloidoidea</taxon>
        <taxon>Steinernematidae</taxon>
        <taxon>Steinernema</taxon>
    </lineage>
</organism>
<evidence type="ECO:0000259" key="6">
    <source>
        <dbReference type="PROSITE" id="PS50262"/>
    </source>
</evidence>
<comment type="caution">
    <text evidence="7">The sequence shown here is derived from an EMBL/GenBank/DDBJ whole genome shotgun (WGS) entry which is preliminary data.</text>
</comment>
<feature type="transmembrane region" description="Helical" evidence="5">
    <location>
        <begin position="195"/>
        <end position="221"/>
    </location>
</feature>
<dbReference type="GO" id="GO:0016020">
    <property type="term" value="C:membrane"/>
    <property type="evidence" value="ECO:0007669"/>
    <property type="project" value="UniProtKB-SubCell"/>
</dbReference>
<sequence length="349" mass="39425">MLHPNDSFVYGSEIQGRGEATTTDVLVGTLTFTLALFSVGFGILNLWLIKKMPIFHTAFGCFWASRTLGEILNNLVHVVYSGPVTIIQSDSIPPWLGIAAYHIAFTFVYESCAMHQIISLNRLIAVCFPLHYKRIFKKKTCKIIVIGIWTEVLVVSAAHYVIPCNYIGYGPRYYENVFVKCSVELDRDYSIVGTVLYRTCWVAICIGTICSDLATFSRILYLRFTMNVGPQDASYHRDVRFFAQTSIQNITMTITATAIVLVNNRQTSTSFIANIITFDGVIFTHLMNAMSLVVVNPEVRKYLRGRCSTRHRDFSADSFYTIPSRLEHEYNTVDGKQTAPKSHKMATLL</sequence>
<evidence type="ECO:0000313" key="8">
    <source>
        <dbReference type="Proteomes" id="UP001175271"/>
    </source>
</evidence>
<dbReference type="EMBL" id="JAUCMV010000004">
    <property type="protein sequence ID" value="KAK0401446.1"/>
    <property type="molecule type" value="Genomic_DNA"/>
</dbReference>
<dbReference type="SUPFAM" id="SSF81321">
    <property type="entry name" value="Family A G protein-coupled receptor-like"/>
    <property type="match status" value="1"/>
</dbReference>
<dbReference type="AlphaFoldDB" id="A0AA39LKU0"/>
<dbReference type="Pfam" id="PF10328">
    <property type="entry name" value="7TM_GPCR_Srx"/>
    <property type="match status" value="1"/>
</dbReference>
<feature type="transmembrane region" description="Helical" evidence="5">
    <location>
        <begin position="275"/>
        <end position="295"/>
    </location>
</feature>
<evidence type="ECO:0000313" key="7">
    <source>
        <dbReference type="EMBL" id="KAK0401446.1"/>
    </source>
</evidence>
<proteinExistence type="predicted"/>
<dbReference type="InterPro" id="IPR019430">
    <property type="entry name" value="7TM_GPCR_serpentine_rcpt_Srx"/>
</dbReference>
<accession>A0AA39LKU0</accession>
<dbReference type="PANTHER" id="PTHR23017">
    <property type="entry name" value="SERPENTINE RECEPTOR, CLASS X"/>
    <property type="match status" value="1"/>
</dbReference>
<evidence type="ECO:0000256" key="4">
    <source>
        <dbReference type="ARBA" id="ARBA00023136"/>
    </source>
</evidence>
<comment type="subcellular location">
    <subcellularLocation>
        <location evidence="1">Membrane</location>
    </subcellularLocation>
</comment>
<keyword evidence="4 5" id="KW-0472">Membrane</keyword>
<name>A0AA39LKU0_9BILA</name>
<dbReference type="PROSITE" id="PS50262">
    <property type="entry name" value="G_PROTEIN_RECEP_F1_2"/>
    <property type="match status" value="1"/>
</dbReference>
<feature type="domain" description="G-protein coupled receptors family 1 profile" evidence="6">
    <location>
        <begin position="117"/>
        <end position="192"/>
    </location>
</feature>
<dbReference type="InterPro" id="IPR017452">
    <property type="entry name" value="GPCR_Rhodpsn_7TM"/>
</dbReference>
<feature type="transmembrane region" description="Helical" evidence="5">
    <location>
        <begin position="241"/>
        <end position="263"/>
    </location>
</feature>
<evidence type="ECO:0000256" key="1">
    <source>
        <dbReference type="ARBA" id="ARBA00004370"/>
    </source>
</evidence>
<dbReference type="Proteomes" id="UP001175271">
    <property type="component" value="Unassembled WGS sequence"/>
</dbReference>
<feature type="transmembrane region" description="Helical" evidence="5">
    <location>
        <begin position="143"/>
        <end position="162"/>
    </location>
</feature>
<evidence type="ECO:0000256" key="3">
    <source>
        <dbReference type="ARBA" id="ARBA00022989"/>
    </source>
</evidence>
<keyword evidence="3 5" id="KW-1133">Transmembrane helix</keyword>
<evidence type="ECO:0000256" key="2">
    <source>
        <dbReference type="ARBA" id="ARBA00022692"/>
    </source>
</evidence>
<evidence type="ECO:0000256" key="5">
    <source>
        <dbReference type="SAM" id="Phobius"/>
    </source>
</evidence>
<keyword evidence="8" id="KW-1185">Reference proteome</keyword>
<protein>
    <recommendedName>
        <fullName evidence="6">G-protein coupled receptors family 1 profile domain-containing protein</fullName>
    </recommendedName>
</protein>